<dbReference type="GO" id="GO:0003723">
    <property type="term" value="F:RNA binding"/>
    <property type="evidence" value="ECO:0007669"/>
    <property type="project" value="UniProtKB-KW"/>
</dbReference>
<dbReference type="SUPFAM" id="SSF55174">
    <property type="entry name" value="Alpha-L RNA-binding motif"/>
    <property type="match status" value="1"/>
</dbReference>
<evidence type="ECO:0008006" key="5">
    <source>
        <dbReference type="Google" id="ProtNLM"/>
    </source>
</evidence>
<gene>
    <name evidence="3" type="ORF">ACHAWU_000748</name>
</gene>
<evidence type="ECO:0000256" key="2">
    <source>
        <dbReference type="SAM" id="MobiDB-lite"/>
    </source>
</evidence>
<dbReference type="CDD" id="cd00165">
    <property type="entry name" value="S4"/>
    <property type="match status" value="1"/>
</dbReference>
<feature type="compositionally biased region" description="Basic and acidic residues" evidence="2">
    <location>
        <begin position="185"/>
        <end position="194"/>
    </location>
</feature>
<evidence type="ECO:0000313" key="3">
    <source>
        <dbReference type="EMBL" id="KAL3759449.1"/>
    </source>
</evidence>
<dbReference type="Proteomes" id="UP001530293">
    <property type="component" value="Unassembled WGS sequence"/>
</dbReference>
<evidence type="ECO:0000256" key="1">
    <source>
        <dbReference type="PROSITE-ProRule" id="PRU00182"/>
    </source>
</evidence>
<dbReference type="InterPro" id="IPR036986">
    <property type="entry name" value="S4_RNA-bd_sf"/>
</dbReference>
<reference evidence="3 4" key="1">
    <citation type="submission" date="2024-10" db="EMBL/GenBank/DDBJ databases">
        <title>Updated reference genomes for cyclostephanoid diatoms.</title>
        <authorList>
            <person name="Roberts W.R."/>
            <person name="Alverson A.J."/>
        </authorList>
    </citation>
    <scope>NUCLEOTIDE SEQUENCE [LARGE SCALE GENOMIC DNA]</scope>
    <source>
        <strain evidence="3 4">AJA232-27</strain>
    </source>
</reference>
<dbReference type="EMBL" id="JALLBG020000200">
    <property type="protein sequence ID" value="KAL3759449.1"/>
    <property type="molecule type" value="Genomic_DNA"/>
</dbReference>
<sequence>MAWTSSQSVVLVILVAAIGLVSFRTFALSIGFTHTHSYLKSSTTFTFRKVWGTSFIGSTSCHHDHDLNPRRSVSLSESIPDIESNSHTPPLCDLQTFLRLCNLVDSGGEAKTVIQDSQCLLNGIIETRRGKKLYAGDKVSYLSAVDLDVATVVEEKGYVNKLKVKRVKPLPKDEEGNEEFGGSYRSEEWREERKMKKAERKIRNQKSR</sequence>
<feature type="region of interest" description="Disordered" evidence="2">
    <location>
        <begin position="170"/>
        <end position="208"/>
    </location>
</feature>
<feature type="compositionally biased region" description="Basic residues" evidence="2">
    <location>
        <begin position="195"/>
        <end position="208"/>
    </location>
</feature>
<dbReference type="Pfam" id="PF13275">
    <property type="entry name" value="S4_2"/>
    <property type="match status" value="1"/>
</dbReference>
<dbReference type="PROSITE" id="PS50889">
    <property type="entry name" value="S4"/>
    <property type="match status" value="1"/>
</dbReference>
<organism evidence="3 4">
    <name type="scientific">Discostella pseudostelligera</name>
    <dbReference type="NCBI Taxonomy" id="259834"/>
    <lineage>
        <taxon>Eukaryota</taxon>
        <taxon>Sar</taxon>
        <taxon>Stramenopiles</taxon>
        <taxon>Ochrophyta</taxon>
        <taxon>Bacillariophyta</taxon>
        <taxon>Coscinodiscophyceae</taxon>
        <taxon>Thalassiosirophycidae</taxon>
        <taxon>Stephanodiscales</taxon>
        <taxon>Stephanodiscaceae</taxon>
        <taxon>Discostella</taxon>
    </lineage>
</organism>
<name>A0ABD3M9Y4_9STRA</name>
<keyword evidence="4" id="KW-1185">Reference proteome</keyword>
<dbReference type="AlphaFoldDB" id="A0ABD3M9Y4"/>
<comment type="caution">
    <text evidence="3">The sequence shown here is derived from an EMBL/GenBank/DDBJ whole genome shotgun (WGS) entry which is preliminary data.</text>
</comment>
<protein>
    <recommendedName>
        <fullName evidence="5">RNA-binding S4 domain-containing protein</fullName>
    </recommendedName>
</protein>
<keyword evidence="1" id="KW-0694">RNA-binding</keyword>
<accession>A0ABD3M9Y4</accession>
<dbReference type="Gene3D" id="3.10.290.10">
    <property type="entry name" value="RNA-binding S4 domain"/>
    <property type="match status" value="1"/>
</dbReference>
<evidence type="ECO:0000313" key="4">
    <source>
        <dbReference type="Proteomes" id="UP001530293"/>
    </source>
</evidence>
<proteinExistence type="predicted"/>